<comment type="similarity">
    <text evidence="3 11">Belongs to the purine nucleoside phosphorylase YfiH/LACC1 family.</text>
</comment>
<dbReference type="InterPro" id="IPR003730">
    <property type="entry name" value="Cu_polyphenol_OxRdtase"/>
</dbReference>
<sequence>MNFIETSVNGLPLGMADGFGSGVTHGFSTRLGGVSEGIYASLNLGLNRGDDPRLVRENLGLFCAAVGVERDMLVFSAQVHGDVVRVCTSADAGVGLNRPIPYEADALVTDVPGLALTIFTADCLPILLYDGERRVVAAVHGGWRGTALGIVERTVERMAAQYGCDPANILAAIGSGISRCCFETREDVPNAMTESLGSAALPFIESKEGGRFLVDLKGLNVLRLERAGLRAANIAVSGACTACQPERYWSHRATEGNRGSMAAVIALA</sequence>
<evidence type="ECO:0000256" key="2">
    <source>
        <dbReference type="ARBA" id="ARBA00003215"/>
    </source>
</evidence>
<keyword evidence="7" id="KW-0862">Zinc</keyword>
<dbReference type="GO" id="GO:0005507">
    <property type="term" value="F:copper ion binding"/>
    <property type="evidence" value="ECO:0007669"/>
    <property type="project" value="TreeGrafter"/>
</dbReference>
<protein>
    <recommendedName>
        <fullName evidence="11">Purine nucleoside phosphorylase</fullName>
    </recommendedName>
</protein>
<evidence type="ECO:0000256" key="5">
    <source>
        <dbReference type="ARBA" id="ARBA00022723"/>
    </source>
</evidence>
<evidence type="ECO:0000256" key="8">
    <source>
        <dbReference type="ARBA" id="ARBA00047989"/>
    </source>
</evidence>
<keyword evidence="5" id="KW-0479">Metal-binding</keyword>
<dbReference type="PANTHER" id="PTHR30616:SF2">
    <property type="entry name" value="PURINE NUCLEOSIDE PHOSPHORYLASE LACC1"/>
    <property type="match status" value="1"/>
</dbReference>
<proteinExistence type="inferred from homology"/>
<evidence type="ECO:0000256" key="1">
    <source>
        <dbReference type="ARBA" id="ARBA00000553"/>
    </source>
</evidence>
<name>A0A212IV85_9FIRM</name>
<comment type="catalytic activity">
    <reaction evidence="8">
        <text>adenosine + H2O + H(+) = inosine + NH4(+)</text>
        <dbReference type="Rhea" id="RHEA:24408"/>
        <dbReference type="ChEBI" id="CHEBI:15377"/>
        <dbReference type="ChEBI" id="CHEBI:15378"/>
        <dbReference type="ChEBI" id="CHEBI:16335"/>
        <dbReference type="ChEBI" id="CHEBI:17596"/>
        <dbReference type="ChEBI" id="CHEBI:28938"/>
        <dbReference type="EC" id="3.5.4.4"/>
    </reaction>
    <physiologicalReaction direction="left-to-right" evidence="8">
        <dbReference type="Rhea" id="RHEA:24409"/>
    </physiologicalReaction>
</comment>
<dbReference type="Pfam" id="PF02578">
    <property type="entry name" value="Cu-oxidase_4"/>
    <property type="match status" value="1"/>
</dbReference>
<comment type="catalytic activity">
    <reaction evidence="9">
        <text>adenosine + phosphate = alpha-D-ribose 1-phosphate + adenine</text>
        <dbReference type="Rhea" id="RHEA:27642"/>
        <dbReference type="ChEBI" id="CHEBI:16335"/>
        <dbReference type="ChEBI" id="CHEBI:16708"/>
        <dbReference type="ChEBI" id="CHEBI:43474"/>
        <dbReference type="ChEBI" id="CHEBI:57720"/>
        <dbReference type="EC" id="2.4.2.1"/>
    </reaction>
    <physiologicalReaction direction="left-to-right" evidence="9">
        <dbReference type="Rhea" id="RHEA:27643"/>
    </physiologicalReaction>
</comment>
<comment type="function">
    <text evidence="2">Purine nucleoside enzyme that catalyzes the phosphorolysis of adenosine and inosine nucleosides, yielding D-ribose 1-phosphate and the respective free bases, adenine and hypoxanthine. Also catalyzes the phosphorolysis of S-methyl-5'-thioadenosine into adenine and S-methyl-5-thio-alpha-D-ribose 1-phosphate. Also has adenosine deaminase activity.</text>
</comment>
<dbReference type="InterPro" id="IPR038371">
    <property type="entry name" value="Cu_polyphenol_OxRdtase_sf"/>
</dbReference>
<evidence type="ECO:0000256" key="11">
    <source>
        <dbReference type="RuleBase" id="RU361274"/>
    </source>
</evidence>
<evidence type="ECO:0000256" key="7">
    <source>
        <dbReference type="ARBA" id="ARBA00022833"/>
    </source>
</evidence>
<organism evidence="12">
    <name type="scientific">uncultured Eubacteriales bacterium</name>
    <dbReference type="NCBI Taxonomy" id="172733"/>
    <lineage>
        <taxon>Bacteria</taxon>
        <taxon>Bacillati</taxon>
        <taxon>Bacillota</taxon>
        <taxon>Clostridia</taxon>
        <taxon>Eubacteriales</taxon>
        <taxon>environmental samples</taxon>
    </lineage>
</organism>
<evidence type="ECO:0000256" key="6">
    <source>
        <dbReference type="ARBA" id="ARBA00022801"/>
    </source>
</evidence>
<dbReference type="GO" id="GO:0016787">
    <property type="term" value="F:hydrolase activity"/>
    <property type="evidence" value="ECO:0007669"/>
    <property type="project" value="UniProtKB-KW"/>
</dbReference>
<evidence type="ECO:0000256" key="3">
    <source>
        <dbReference type="ARBA" id="ARBA00007353"/>
    </source>
</evidence>
<evidence type="ECO:0000256" key="10">
    <source>
        <dbReference type="ARBA" id="ARBA00049893"/>
    </source>
</evidence>
<comment type="catalytic activity">
    <reaction evidence="10">
        <text>S-methyl-5'-thioadenosine + phosphate = 5-(methylsulfanyl)-alpha-D-ribose 1-phosphate + adenine</text>
        <dbReference type="Rhea" id="RHEA:11852"/>
        <dbReference type="ChEBI" id="CHEBI:16708"/>
        <dbReference type="ChEBI" id="CHEBI:17509"/>
        <dbReference type="ChEBI" id="CHEBI:43474"/>
        <dbReference type="ChEBI" id="CHEBI:58533"/>
        <dbReference type="EC" id="2.4.2.28"/>
    </reaction>
    <physiologicalReaction direction="left-to-right" evidence="10">
        <dbReference type="Rhea" id="RHEA:11853"/>
    </physiologicalReaction>
</comment>
<dbReference type="AlphaFoldDB" id="A0A212IV85"/>
<evidence type="ECO:0000256" key="9">
    <source>
        <dbReference type="ARBA" id="ARBA00048968"/>
    </source>
</evidence>
<keyword evidence="6" id="KW-0378">Hydrolase</keyword>
<dbReference type="CDD" id="cd16833">
    <property type="entry name" value="YfiH"/>
    <property type="match status" value="1"/>
</dbReference>
<reference evidence="12" key="1">
    <citation type="submission" date="2016-04" db="EMBL/GenBank/DDBJ databases">
        <authorList>
            <person name="Evans L.H."/>
            <person name="Alamgir A."/>
            <person name="Owens N."/>
            <person name="Weber N.D."/>
            <person name="Virtaneva K."/>
            <person name="Barbian K."/>
            <person name="Babar A."/>
            <person name="Rosenke K."/>
        </authorList>
    </citation>
    <scope>NUCLEOTIDE SEQUENCE</scope>
    <source>
        <strain evidence="12">86</strain>
    </source>
</reference>
<keyword evidence="4" id="KW-0808">Transferase</keyword>
<evidence type="ECO:0000256" key="4">
    <source>
        <dbReference type="ARBA" id="ARBA00022679"/>
    </source>
</evidence>
<accession>A0A212IV85</accession>
<comment type="catalytic activity">
    <reaction evidence="1">
        <text>inosine + phosphate = alpha-D-ribose 1-phosphate + hypoxanthine</text>
        <dbReference type="Rhea" id="RHEA:27646"/>
        <dbReference type="ChEBI" id="CHEBI:17368"/>
        <dbReference type="ChEBI" id="CHEBI:17596"/>
        <dbReference type="ChEBI" id="CHEBI:43474"/>
        <dbReference type="ChEBI" id="CHEBI:57720"/>
        <dbReference type="EC" id="2.4.2.1"/>
    </reaction>
    <physiologicalReaction direction="left-to-right" evidence="1">
        <dbReference type="Rhea" id="RHEA:27647"/>
    </physiologicalReaction>
</comment>
<gene>
    <name evidence="12" type="ORF">KL86CLO1_10076</name>
</gene>
<dbReference type="Gene3D" id="3.60.140.10">
    <property type="entry name" value="CNF1/YfiH-like putative cysteine hydrolases"/>
    <property type="match status" value="1"/>
</dbReference>
<dbReference type="NCBIfam" id="TIGR00726">
    <property type="entry name" value="peptidoglycan editing factor PgeF"/>
    <property type="match status" value="1"/>
</dbReference>
<dbReference type="PANTHER" id="PTHR30616">
    <property type="entry name" value="UNCHARACTERIZED PROTEIN YFIH"/>
    <property type="match status" value="1"/>
</dbReference>
<evidence type="ECO:0000313" key="12">
    <source>
        <dbReference type="EMBL" id="SBV91116.1"/>
    </source>
</evidence>
<dbReference type="EMBL" id="FLUN01000001">
    <property type="protein sequence ID" value="SBV91116.1"/>
    <property type="molecule type" value="Genomic_DNA"/>
</dbReference>
<dbReference type="SUPFAM" id="SSF64438">
    <property type="entry name" value="CNF1/YfiH-like putative cysteine hydrolases"/>
    <property type="match status" value="1"/>
</dbReference>
<dbReference type="InterPro" id="IPR011324">
    <property type="entry name" value="Cytotoxic_necrot_fac-like_cat"/>
</dbReference>
<dbReference type="GO" id="GO:0017061">
    <property type="term" value="F:S-methyl-5-thioadenosine phosphorylase activity"/>
    <property type="evidence" value="ECO:0007669"/>
    <property type="project" value="UniProtKB-EC"/>
</dbReference>